<evidence type="ECO:0000313" key="3">
    <source>
        <dbReference type="EMBL" id="PWK95681.1"/>
    </source>
</evidence>
<dbReference type="GeneID" id="99738983"/>
<reference evidence="3 4" key="1">
    <citation type="submission" date="2018-05" db="EMBL/GenBank/DDBJ databases">
        <title>Genomic Encyclopedia of Type Strains, Phase IV (KMG-V): Genome sequencing to study the core and pangenomes of soil and plant-associated prokaryotes.</title>
        <authorList>
            <person name="Whitman W."/>
        </authorList>
    </citation>
    <scope>NUCLEOTIDE SEQUENCE [LARGE SCALE GENOMIC DNA]</scope>
    <source>
        <strain evidence="3 4">PNA 200-10</strain>
    </source>
</reference>
<dbReference type="EMBL" id="JAHVXZ010000005">
    <property type="protein sequence ID" value="MBW1257931.1"/>
    <property type="molecule type" value="Genomic_DNA"/>
</dbReference>
<dbReference type="Proteomes" id="UP000245981">
    <property type="component" value="Unassembled WGS sequence"/>
</dbReference>
<name>A0A2V2BEI1_9GAMM</name>
<dbReference type="Proteomes" id="UP001197236">
    <property type="component" value="Unassembled WGS sequence"/>
</dbReference>
<dbReference type="STRING" id="574096.HA38_03380"/>
<dbReference type="EMBL" id="QGHF01000007">
    <property type="protein sequence ID" value="PWK95681.1"/>
    <property type="molecule type" value="Genomic_DNA"/>
</dbReference>
<reference evidence="2 5" key="2">
    <citation type="submission" date="2021-07" db="EMBL/GenBank/DDBJ databases">
        <title>A novel phosphonate cluster across the Pantoea species complex is important for pathogenicity in onion.</title>
        <authorList>
            <person name="Zhao M."/>
            <person name="Stice S."/>
            <person name="Shin G.Y."/>
            <person name="Coutinho T."/>
            <person name="Gitaitis R."/>
            <person name="Kvitko B."/>
            <person name="Dutta B."/>
        </authorList>
    </citation>
    <scope>NUCLEOTIDE SEQUENCE [LARGE SCALE GENOMIC DNA]</scope>
    <source>
        <strain evidence="2 5">BD 382</strain>
    </source>
</reference>
<feature type="signal peptide" evidence="1">
    <location>
        <begin position="1"/>
        <end position="26"/>
    </location>
</feature>
<proteinExistence type="predicted"/>
<evidence type="ECO:0000313" key="4">
    <source>
        <dbReference type="Proteomes" id="UP000245981"/>
    </source>
</evidence>
<dbReference type="OrthoDB" id="5525214at2"/>
<feature type="chain" id="PRO_5016095684" evidence="1">
    <location>
        <begin position="27"/>
        <end position="98"/>
    </location>
</feature>
<evidence type="ECO:0000313" key="5">
    <source>
        <dbReference type="Proteomes" id="UP001197236"/>
    </source>
</evidence>
<organism evidence="3 4">
    <name type="scientific">Pantoea allii</name>
    <dbReference type="NCBI Taxonomy" id="574096"/>
    <lineage>
        <taxon>Bacteria</taxon>
        <taxon>Pseudomonadati</taxon>
        <taxon>Pseudomonadota</taxon>
        <taxon>Gammaproteobacteria</taxon>
        <taxon>Enterobacterales</taxon>
        <taxon>Erwiniaceae</taxon>
        <taxon>Pantoea</taxon>
    </lineage>
</organism>
<keyword evidence="5" id="KW-1185">Reference proteome</keyword>
<protein>
    <submittedName>
        <fullName evidence="3">Uncharacterized protein</fullName>
    </submittedName>
</protein>
<evidence type="ECO:0000313" key="2">
    <source>
        <dbReference type="EMBL" id="MBW1257931.1"/>
    </source>
</evidence>
<keyword evidence="1" id="KW-0732">Signal</keyword>
<gene>
    <name evidence="3" type="ORF">C7431_10781</name>
    <name evidence="2" type="ORF">KYI95_12130</name>
</gene>
<comment type="caution">
    <text evidence="3">The sequence shown here is derived from an EMBL/GenBank/DDBJ whole genome shotgun (WGS) entry which is preliminary data.</text>
</comment>
<sequence>MKKHFIFTSCLMVMSLLWAESSVAKALRQTDDQIRQLIIEDSIASYPGVCACPFNSARNGSSCGKRSAWSKPGGYSPLCYKKDVSREMVEEWRKSHGA</sequence>
<evidence type="ECO:0000256" key="1">
    <source>
        <dbReference type="SAM" id="SignalP"/>
    </source>
</evidence>
<dbReference type="RefSeq" id="WP_063876958.1">
    <property type="nucleotide sequence ID" value="NZ_CP125959.1"/>
</dbReference>
<dbReference type="AlphaFoldDB" id="A0A2V2BEI1"/>
<accession>A0A2V2BEI1</accession>